<accession>A0A6H5H6D8</accession>
<feature type="region of interest" description="Disordered" evidence="1">
    <location>
        <begin position="287"/>
        <end position="309"/>
    </location>
</feature>
<dbReference type="EMBL" id="CADCXU010024283">
    <property type="protein sequence ID" value="CAB0011820.1"/>
    <property type="molecule type" value="Genomic_DNA"/>
</dbReference>
<evidence type="ECO:0000256" key="1">
    <source>
        <dbReference type="SAM" id="MobiDB-lite"/>
    </source>
</evidence>
<sequence>MLPTYRKMSFWNAACDVVCRKFYRTGACARIYAKHVRTCSTEFDKYITQRKYKTQTHNRSRTRNETQTHVRVSVPFFETRIGRRRIGIEYVQFRKLSVNRFLRAHPSFGSLRWPPSMSCSIGKRNRAFAEMLIWVVVVPKLLKPGRKILQLGSLGISEFGTRQRLQKIDSLSSGLSVPQGGNRTNARNRLATSQSSIRANVVKFAQKTRKHPDGYFGSDPAPFRIRNERKAPWVDVPKLVFVPECKLHATCMTNAPPSCMELFRNKYVFENERQPRIQTFSNAAISTPHQNSPILSRGGNSSSMPNCSPQFSRRRVLPTALTNTCKSATHV</sequence>
<protein>
    <submittedName>
        <fullName evidence="2">Uncharacterized protein</fullName>
    </submittedName>
</protein>
<dbReference type="AlphaFoldDB" id="A0A6H5H6D8"/>
<dbReference type="Proteomes" id="UP000479000">
    <property type="component" value="Unassembled WGS sequence"/>
</dbReference>
<organism evidence="2 3">
    <name type="scientific">Nesidiocoris tenuis</name>
    <dbReference type="NCBI Taxonomy" id="355587"/>
    <lineage>
        <taxon>Eukaryota</taxon>
        <taxon>Metazoa</taxon>
        <taxon>Ecdysozoa</taxon>
        <taxon>Arthropoda</taxon>
        <taxon>Hexapoda</taxon>
        <taxon>Insecta</taxon>
        <taxon>Pterygota</taxon>
        <taxon>Neoptera</taxon>
        <taxon>Paraneoptera</taxon>
        <taxon>Hemiptera</taxon>
        <taxon>Heteroptera</taxon>
        <taxon>Panheteroptera</taxon>
        <taxon>Cimicomorpha</taxon>
        <taxon>Miridae</taxon>
        <taxon>Dicyphina</taxon>
        <taxon>Nesidiocoris</taxon>
    </lineage>
</organism>
<keyword evidence="3" id="KW-1185">Reference proteome</keyword>
<evidence type="ECO:0000313" key="3">
    <source>
        <dbReference type="Proteomes" id="UP000479000"/>
    </source>
</evidence>
<name>A0A6H5H6D8_9HEMI</name>
<gene>
    <name evidence="2" type="ORF">NTEN_LOCUS16710</name>
</gene>
<evidence type="ECO:0000313" key="2">
    <source>
        <dbReference type="EMBL" id="CAB0011820.1"/>
    </source>
</evidence>
<reference evidence="2 3" key="1">
    <citation type="submission" date="2020-02" db="EMBL/GenBank/DDBJ databases">
        <authorList>
            <person name="Ferguson B K."/>
        </authorList>
    </citation>
    <scope>NUCLEOTIDE SEQUENCE [LARGE SCALE GENOMIC DNA]</scope>
</reference>
<proteinExistence type="predicted"/>